<dbReference type="InterPro" id="IPR024096">
    <property type="entry name" value="NO_sig/Golgi_transp_ligand-bd"/>
</dbReference>
<dbReference type="HOGENOM" id="CLU_076409_0_0_1"/>
<dbReference type="Proteomes" id="UP000054248">
    <property type="component" value="Unassembled WGS sequence"/>
</dbReference>
<evidence type="ECO:0000313" key="2">
    <source>
        <dbReference type="EMBL" id="KIO24966.1"/>
    </source>
</evidence>
<keyword evidence="3" id="KW-1185">Reference proteome</keyword>
<name>A0A0C3QFP7_9AGAM</name>
<dbReference type="AlphaFoldDB" id="A0A0C3QFP7"/>
<reference evidence="3" key="2">
    <citation type="submission" date="2015-01" db="EMBL/GenBank/DDBJ databases">
        <title>Evolutionary Origins and Diversification of the Mycorrhizal Mutualists.</title>
        <authorList>
            <consortium name="DOE Joint Genome Institute"/>
            <consortium name="Mycorrhizal Genomics Consortium"/>
            <person name="Kohler A."/>
            <person name="Kuo A."/>
            <person name="Nagy L.G."/>
            <person name="Floudas D."/>
            <person name="Copeland A."/>
            <person name="Barry K.W."/>
            <person name="Cichocki N."/>
            <person name="Veneault-Fourrey C."/>
            <person name="LaButti K."/>
            <person name="Lindquist E.A."/>
            <person name="Lipzen A."/>
            <person name="Lundell T."/>
            <person name="Morin E."/>
            <person name="Murat C."/>
            <person name="Riley R."/>
            <person name="Ohm R."/>
            <person name="Sun H."/>
            <person name="Tunlid A."/>
            <person name="Henrissat B."/>
            <person name="Grigoriev I.V."/>
            <person name="Hibbett D.S."/>
            <person name="Martin F."/>
        </authorList>
    </citation>
    <scope>NUCLEOTIDE SEQUENCE [LARGE SCALE GENOMIC DNA]</scope>
    <source>
        <strain evidence="3">MUT 4182</strain>
    </source>
</reference>
<reference evidence="2 3" key="1">
    <citation type="submission" date="2014-04" db="EMBL/GenBank/DDBJ databases">
        <authorList>
            <consortium name="DOE Joint Genome Institute"/>
            <person name="Kuo A."/>
            <person name="Girlanda M."/>
            <person name="Perotto S."/>
            <person name="Kohler A."/>
            <person name="Nagy L.G."/>
            <person name="Floudas D."/>
            <person name="Copeland A."/>
            <person name="Barry K.W."/>
            <person name="Cichocki N."/>
            <person name="Veneault-Fourrey C."/>
            <person name="LaButti K."/>
            <person name="Lindquist E.A."/>
            <person name="Lipzen A."/>
            <person name="Lundell T."/>
            <person name="Morin E."/>
            <person name="Murat C."/>
            <person name="Sun H."/>
            <person name="Tunlid A."/>
            <person name="Henrissat B."/>
            <person name="Grigoriev I.V."/>
            <person name="Hibbett D.S."/>
            <person name="Martin F."/>
            <person name="Nordberg H.P."/>
            <person name="Cantor M.N."/>
            <person name="Hua S.X."/>
        </authorList>
    </citation>
    <scope>NUCLEOTIDE SEQUENCE [LARGE SCALE GENOMIC DNA]</scope>
    <source>
        <strain evidence="2 3">MUT 4182</strain>
    </source>
</reference>
<dbReference type="PANTHER" id="PTHR12817">
    <property type="entry name" value="TRAFFICKING PROTEIN PARTICLE COMPLEX SUBUNIT 6B"/>
    <property type="match status" value="1"/>
</dbReference>
<dbReference type="STRING" id="1051891.A0A0C3QFP7"/>
<dbReference type="CDD" id="cd14944">
    <property type="entry name" value="TRAPPC6A_Trs33"/>
    <property type="match status" value="1"/>
</dbReference>
<comment type="similarity">
    <text evidence="1">Belongs to the TRAPP small subunits family. BET3 subfamily.</text>
</comment>
<proteinExistence type="inferred from homology"/>
<dbReference type="GO" id="GO:0006888">
    <property type="term" value="P:endoplasmic reticulum to Golgi vesicle-mediated transport"/>
    <property type="evidence" value="ECO:0007669"/>
    <property type="project" value="TreeGrafter"/>
</dbReference>
<dbReference type="GO" id="GO:0005802">
    <property type="term" value="C:trans-Golgi network"/>
    <property type="evidence" value="ECO:0007669"/>
    <property type="project" value="TreeGrafter"/>
</dbReference>
<dbReference type="SUPFAM" id="SSF111126">
    <property type="entry name" value="Ligand-binding domain in the NO signalling and Golgi transport"/>
    <property type="match status" value="1"/>
</dbReference>
<dbReference type="InterPro" id="IPR037992">
    <property type="entry name" value="TRAPPC6/Trs33"/>
</dbReference>
<dbReference type="GO" id="GO:0005801">
    <property type="term" value="C:cis-Golgi network"/>
    <property type="evidence" value="ECO:0007669"/>
    <property type="project" value="TreeGrafter"/>
</dbReference>
<dbReference type="OrthoDB" id="941624at2759"/>
<evidence type="ECO:0008006" key="4">
    <source>
        <dbReference type="Google" id="ProtNLM"/>
    </source>
</evidence>
<protein>
    <recommendedName>
        <fullName evidence="4">Trafficking protein particle complex subunit 6B</fullName>
    </recommendedName>
</protein>
<sequence>MSIYGPSASSSLVTPALAALSQDSNRQVDSVALDYLLIEAVRTLRHSSKIATARIRATEEEMIAEGLLPPPAPLSAVPLSIKADSVKDAVASQREARIAEEEEEALRVRLEGMGAIVGSNLAERYSKDKPRFQDTLDTVKFICKDLWTAMWDKQVDNLRTNHRGVYVLQDNAFKPLLRMSSPEGSADALRRAKIYLAFPVGVIRGALSRFGLNAVVTAEALTLPQCTFQVKLPKGQ</sequence>
<accession>A0A0C3QFP7</accession>
<dbReference type="GO" id="GO:0030008">
    <property type="term" value="C:TRAPP complex"/>
    <property type="evidence" value="ECO:0007669"/>
    <property type="project" value="TreeGrafter"/>
</dbReference>
<organism evidence="2 3">
    <name type="scientific">Tulasnella calospora MUT 4182</name>
    <dbReference type="NCBI Taxonomy" id="1051891"/>
    <lineage>
        <taxon>Eukaryota</taxon>
        <taxon>Fungi</taxon>
        <taxon>Dikarya</taxon>
        <taxon>Basidiomycota</taxon>
        <taxon>Agaricomycotina</taxon>
        <taxon>Agaricomycetes</taxon>
        <taxon>Cantharellales</taxon>
        <taxon>Tulasnellaceae</taxon>
        <taxon>Tulasnella</taxon>
    </lineage>
</organism>
<dbReference type="PANTHER" id="PTHR12817:SF0">
    <property type="entry name" value="GEO08327P1"/>
    <property type="match status" value="1"/>
</dbReference>
<dbReference type="EMBL" id="KN823051">
    <property type="protein sequence ID" value="KIO24966.1"/>
    <property type="molecule type" value="Genomic_DNA"/>
</dbReference>
<dbReference type="Gene3D" id="3.30.1380.20">
    <property type="entry name" value="Trafficking protein particle complex subunit 3"/>
    <property type="match status" value="1"/>
</dbReference>
<evidence type="ECO:0000313" key="3">
    <source>
        <dbReference type="Proteomes" id="UP000054248"/>
    </source>
</evidence>
<evidence type="ECO:0000256" key="1">
    <source>
        <dbReference type="ARBA" id="ARBA00006218"/>
    </source>
</evidence>
<gene>
    <name evidence="2" type="ORF">M407DRAFT_97153</name>
</gene>
<dbReference type="InterPro" id="IPR007194">
    <property type="entry name" value="TRAPP_component"/>
</dbReference>
<dbReference type="Pfam" id="PF04051">
    <property type="entry name" value="TRAPP"/>
    <property type="match status" value="1"/>
</dbReference>